<reference evidence="2 3" key="1">
    <citation type="journal article" date="2023" name="Sci. Data">
        <title>Genome assembly of the Korean intertidal mud-creeper Batillaria attramentaria.</title>
        <authorList>
            <person name="Patra A.K."/>
            <person name="Ho P.T."/>
            <person name="Jun S."/>
            <person name="Lee S.J."/>
            <person name="Kim Y."/>
            <person name="Won Y.J."/>
        </authorList>
    </citation>
    <scope>NUCLEOTIDE SEQUENCE [LARGE SCALE GENOMIC DNA]</scope>
    <source>
        <strain evidence="2">Wonlab-2016</strain>
    </source>
</reference>
<gene>
    <name evidence="2" type="ORF">BaRGS_00020822</name>
</gene>
<accession>A0ABD0KLG0</accession>
<feature type="compositionally biased region" description="Basic and acidic residues" evidence="1">
    <location>
        <begin position="73"/>
        <end position="86"/>
    </location>
</feature>
<dbReference type="Proteomes" id="UP001519460">
    <property type="component" value="Unassembled WGS sequence"/>
</dbReference>
<evidence type="ECO:0000313" key="3">
    <source>
        <dbReference type="Proteomes" id="UP001519460"/>
    </source>
</evidence>
<protein>
    <submittedName>
        <fullName evidence="2">Uncharacterized protein</fullName>
    </submittedName>
</protein>
<name>A0ABD0KLG0_9CAEN</name>
<dbReference type="AlphaFoldDB" id="A0ABD0KLG0"/>
<evidence type="ECO:0000256" key="1">
    <source>
        <dbReference type="SAM" id="MobiDB-lite"/>
    </source>
</evidence>
<organism evidence="2 3">
    <name type="scientific">Batillaria attramentaria</name>
    <dbReference type="NCBI Taxonomy" id="370345"/>
    <lineage>
        <taxon>Eukaryota</taxon>
        <taxon>Metazoa</taxon>
        <taxon>Spiralia</taxon>
        <taxon>Lophotrochozoa</taxon>
        <taxon>Mollusca</taxon>
        <taxon>Gastropoda</taxon>
        <taxon>Caenogastropoda</taxon>
        <taxon>Sorbeoconcha</taxon>
        <taxon>Cerithioidea</taxon>
        <taxon>Batillariidae</taxon>
        <taxon>Batillaria</taxon>
    </lineage>
</organism>
<proteinExistence type="predicted"/>
<keyword evidence="3" id="KW-1185">Reference proteome</keyword>
<feature type="compositionally biased region" description="Low complexity" evidence="1">
    <location>
        <begin position="29"/>
        <end position="39"/>
    </location>
</feature>
<feature type="compositionally biased region" description="Basic residues" evidence="1">
    <location>
        <begin position="42"/>
        <end position="62"/>
    </location>
</feature>
<feature type="compositionally biased region" description="Polar residues" evidence="1">
    <location>
        <begin position="109"/>
        <end position="153"/>
    </location>
</feature>
<comment type="caution">
    <text evidence="2">The sequence shown here is derived from an EMBL/GenBank/DDBJ whole genome shotgun (WGS) entry which is preliminary data.</text>
</comment>
<feature type="region of interest" description="Disordered" evidence="1">
    <location>
        <begin position="1"/>
        <end position="153"/>
    </location>
</feature>
<evidence type="ECO:0000313" key="2">
    <source>
        <dbReference type="EMBL" id="KAK7487921.1"/>
    </source>
</evidence>
<dbReference type="EMBL" id="JACVVK020000157">
    <property type="protein sequence ID" value="KAK7487921.1"/>
    <property type="molecule type" value="Genomic_DNA"/>
</dbReference>
<sequence length="153" mass="16091">MDSQQNAFAAELQSGSSTEEPKTTETKPKGSATSSSADSAGKRRLKKPAPKKSKGPAPKAKHVSVVEPQTSETRGRMEKSESDVHPAPDGPSSVAEGFAAEEKAVHDNPASNAQEVENQSVGSDLSETSRSRPASAWNSSTRRSTRVQAASFP</sequence>
<feature type="compositionally biased region" description="Basic and acidic residues" evidence="1">
    <location>
        <begin position="19"/>
        <end position="28"/>
    </location>
</feature>